<dbReference type="PANTHER" id="PTHR30015">
    <property type="entry name" value="MRR RESTRICTION SYSTEM PROTEIN"/>
    <property type="match status" value="1"/>
</dbReference>
<reference evidence="3 4" key="1">
    <citation type="submission" date="2017-05" db="EMBL/GenBank/DDBJ databases">
        <authorList>
            <person name="Varghese N."/>
            <person name="Submissions S."/>
        </authorList>
    </citation>
    <scope>NUCLEOTIDE SEQUENCE [LARGE SCALE GENOMIC DNA]</scope>
    <source>
        <strain evidence="3 4">DSM 19036</strain>
    </source>
</reference>
<dbReference type="GO" id="GO:0009307">
    <property type="term" value="P:DNA restriction-modification system"/>
    <property type="evidence" value="ECO:0007669"/>
    <property type="project" value="InterPro"/>
</dbReference>
<dbReference type="RefSeq" id="WP_142531400.1">
    <property type="nucleotide sequence ID" value="NZ_CBCSJO010000005.1"/>
</dbReference>
<dbReference type="EMBL" id="FXTN01000028">
    <property type="protein sequence ID" value="SMO99856.1"/>
    <property type="molecule type" value="Genomic_DNA"/>
</dbReference>
<dbReference type="Pfam" id="PF14338">
    <property type="entry name" value="Mrr_N"/>
    <property type="match status" value="1"/>
</dbReference>
<proteinExistence type="predicted"/>
<dbReference type="InterPro" id="IPR007560">
    <property type="entry name" value="Restrct_endonuc_IV_Mrr"/>
</dbReference>
<dbReference type="Gene3D" id="3.40.1350.10">
    <property type="match status" value="1"/>
</dbReference>
<protein>
    <submittedName>
        <fullName evidence="3">Restriction system protein</fullName>
    </submittedName>
</protein>
<dbReference type="Proteomes" id="UP000320300">
    <property type="component" value="Unassembled WGS sequence"/>
</dbReference>
<dbReference type="InterPro" id="IPR025745">
    <property type="entry name" value="Mrr-like_N_dom"/>
</dbReference>
<evidence type="ECO:0000313" key="3">
    <source>
        <dbReference type="EMBL" id="SMO99856.1"/>
    </source>
</evidence>
<dbReference type="AlphaFoldDB" id="A0A521FUP6"/>
<dbReference type="InterPro" id="IPR011856">
    <property type="entry name" value="tRNA_endonuc-like_dom_sf"/>
</dbReference>
<dbReference type="GO" id="GO:0015666">
    <property type="term" value="F:restriction endodeoxyribonuclease activity"/>
    <property type="evidence" value="ECO:0007669"/>
    <property type="project" value="TreeGrafter"/>
</dbReference>
<dbReference type="GO" id="GO:0003677">
    <property type="term" value="F:DNA binding"/>
    <property type="evidence" value="ECO:0007669"/>
    <property type="project" value="InterPro"/>
</dbReference>
<name>A0A521FUP6_9SPHI</name>
<evidence type="ECO:0000259" key="2">
    <source>
        <dbReference type="Pfam" id="PF14338"/>
    </source>
</evidence>
<dbReference type="PANTHER" id="PTHR30015:SF7">
    <property type="entry name" value="TYPE IV METHYL-DIRECTED RESTRICTION ENZYME ECOKMRR"/>
    <property type="match status" value="1"/>
</dbReference>
<keyword evidence="4" id="KW-1185">Reference proteome</keyword>
<dbReference type="Pfam" id="PF04471">
    <property type="entry name" value="Mrr_cat"/>
    <property type="match status" value="1"/>
</dbReference>
<dbReference type="InterPro" id="IPR052906">
    <property type="entry name" value="Type_IV_Methyl-Rstrct_Enzyme"/>
</dbReference>
<dbReference type="InterPro" id="IPR011335">
    <property type="entry name" value="Restrct_endonuc-II-like"/>
</dbReference>
<sequence length="305" mass="34084">MPIPDYQTLMLPLLKLLADELPHKTKDAIESLAINLNIKDTDRQKLLSGGQPIFNNRVGWARTYLKKAGLISSPTRGILEISERGKAVLSNGPVTIDNSFLKQFPEFLKFQNYKSEDVKSLPVKPTNETDDKTPEERIDIAYQMIRQSLAQEVLDTVRNLSPAFFERLVVELLVKMGYGGSIKDAGQAVGKTGDEGIDGTIKEDKLGLDIIYIQAKRWQEGNVVGRPELHKFVGALAGQGAKKGIFITTSSFTKEALNYSPKNEIKIVLINGDELAQLMIDYNLGVSPQRHYEIKRIDSDYFEEG</sequence>
<organism evidence="3 4">
    <name type="scientific">Pedobacter westerhofensis</name>
    <dbReference type="NCBI Taxonomy" id="425512"/>
    <lineage>
        <taxon>Bacteria</taxon>
        <taxon>Pseudomonadati</taxon>
        <taxon>Bacteroidota</taxon>
        <taxon>Sphingobacteriia</taxon>
        <taxon>Sphingobacteriales</taxon>
        <taxon>Sphingobacteriaceae</taxon>
        <taxon>Pedobacter</taxon>
    </lineage>
</organism>
<evidence type="ECO:0000259" key="1">
    <source>
        <dbReference type="Pfam" id="PF04471"/>
    </source>
</evidence>
<gene>
    <name evidence="3" type="ORF">SAMN06265348_1281</name>
</gene>
<accession>A0A521FUP6</accession>
<evidence type="ECO:0000313" key="4">
    <source>
        <dbReference type="Proteomes" id="UP000320300"/>
    </source>
</evidence>
<dbReference type="SUPFAM" id="SSF52980">
    <property type="entry name" value="Restriction endonuclease-like"/>
    <property type="match status" value="1"/>
</dbReference>
<feature type="domain" description="Restriction system protein Mrr-like N-terminal" evidence="2">
    <location>
        <begin position="6"/>
        <end position="90"/>
    </location>
</feature>
<dbReference type="OrthoDB" id="9764212at2"/>
<feature type="domain" description="Restriction endonuclease type IV Mrr" evidence="1">
    <location>
        <begin position="158"/>
        <end position="279"/>
    </location>
</feature>